<sequence length="358" mass="40293">MFRRFAGSIPDGANELFLLHPLELSALLELAWDRRLHDPAANLGSPRHRSNLPGLFAALDIQADGGRLAAAARGQPEDVRWDHLIYAFMIENTRVYGIFRRVVSEFISGERLGVPDPASQHWLRNTEELFYREPAPFTISAITSYIRPDLGATRRNAYQRMFDMELNHGMDDNRPYTYPRAESANQGFVATFEEFLREVWIGIINVKNASGVNPTDEAKIRDLVKKLRDMLLARRQNGNLSREEFVFVTTMSWFHLTLDFNSPIVDTLRAQASSPEQRLFKIAERVGLPAHGLSRSFFDIADPISRILIQIEAGEFDSAIPALFTPAPDGPAQDLSTIITHWSAISGRDIKAGKVSTS</sequence>
<organism evidence="1 2">
    <name type="scientific">Streptomyces rhizosphaericus</name>
    <dbReference type="NCBI Taxonomy" id="114699"/>
    <lineage>
        <taxon>Bacteria</taxon>
        <taxon>Bacillati</taxon>
        <taxon>Actinomycetota</taxon>
        <taxon>Actinomycetes</taxon>
        <taxon>Kitasatosporales</taxon>
        <taxon>Streptomycetaceae</taxon>
        <taxon>Streptomyces</taxon>
        <taxon>Streptomyces violaceusniger group</taxon>
    </lineage>
</organism>
<protein>
    <submittedName>
        <fullName evidence="1">Uncharacterized protein</fullName>
    </submittedName>
</protein>
<dbReference type="AlphaFoldDB" id="A0A6G4ASV5"/>
<reference evidence="1" key="1">
    <citation type="submission" date="2020-02" db="EMBL/GenBank/DDBJ databases">
        <title>A new Streptomyces sp. for controlling soil-borne diseases.</title>
        <authorList>
            <person name="Li X."/>
            <person name="Tian Y."/>
            <person name="Gao K."/>
        </authorList>
    </citation>
    <scope>NUCLEOTIDE SEQUENCE [LARGE SCALE GENOMIC DNA]</scope>
    <source>
        <strain evidence="1">0250</strain>
    </source>
</reference>
<gene>
    <name evidence="1" type="ORF">G4H13_35650</name>
</gene>
<evidence type="ECO:0000313" key="1">
    <source>
        <dbReference type="EMBL" id="NEW75547.1"/>
    </source>
</evidence>
<dbReference type="RefSeq" id="WP_164433988.1">
    <property type="nucleotide sequence ID" value="NZ_JAAIKT010000061.1"/>
</dbReference>
<dbReference type="Proteomes" id="UP000476310">
    <property type="component" value="Unassembled WGS sequence"/>
</dbReference>
<proteinExistence type="predicted"/>
<accession>A0A6G4ASV5</accession>
<name>A0A6G4ASV5_9ACTN</name>
<evidence type="ECO:0000313" key="2">
    <source>
        <dbReference type="Proteomes" id="UP000476310"/>
    </source>
</evidence>
<keyword evidence="2" id="KW-1185">Reference proteome</keyword>
<dbReference type="EMBL" id="JAAIKT010000061">
    <property type="protein sequence ID" value="NEW75547.1"/>
    <property type="molecule type" value="Genomic_DNA"/>
</dbReference>
<comment type="caution">
    <text evidence="1">The sequence shown here is derived from an EMBL/GenBank/DDBJ whole genome shotgun (WGS) entry which is preliminary data.</text>
</comment>